<name>A0AAE8DCT9_PHOVU</name>
<proteinExistence type="predicted"/>
<evidence type="ECO:0000313" key="2">
    <source>
        <dbReference type="EMBL" id="RGW47616.1"/>
    </source>
</evidence>
<feature type="transmembrane region" description="Helical" evidence="1">
    <location>
        <begin position="107"/>
        <end position="124"/>
    </location>
</feature>
<evidence type="ECO:0000256" key="1">
    <source>
        <dbReference type="SAM" id="Phobius"/>
    </source>
</evidence>
<sequence length="126" mass="14577">MSQSDAITDNDLDFFLTIISMFCEYNHTMHYSDRVFADITDNPGRTKRIILKLAEEGYIKAVPHTNLPYRFTIDMTPKGTEFQKEGGYAYKKRKDRNKDIRISAKKIIYYLVSALLGALANHLFSE</sequence>
<evidence type="ECO:0000313" key="3">
    <source>
        <dbReference type="Proteomes" id="UP000285469"/>
    </source>
</evidence>
<dbReference type="EMBL" id="QSAI01000017">
    <property type="protein sequence ID" value="RGW47616.1"/>
    <property type="molecule type" value="Genomic_DNA"/>
</dbReference>
<dbReference type="Proteomes" id="UP000285469">
    <property type="component" value="Unassembled WGS sequence"/>
</dbReference>
<accession>A0AAE8DCT9</accession>
<keyword evidence="1" id="KW-1133">Transmembrane helix</keyword>
<organism evidence="2 3">
    <name type="scientific">Phocaeicola vulgatus</name>
    <name type="common">Bacteroides vulgatus</name>
    <dbReference type="NCBI Taxonomy" id="821"/>
    <lineage>
        <taxon>Bacteria</taxon>
        <taxon>Pseudomonadati</taxon>
        <taxon>Bacteroidota</taxon>
        <taxon>Bacteroidia</taxon>
        <taxon>Bacteroidales</taxon>
        <taxon>Bacteroidaceae</taxon>
        <taxon>Phocaeicola</taxon>
    </lineage>
</organism>
<keyword evidence="1" id="KW-0472">Membrane</keyword>
<dbReference type="AlphaFoldDB" id="A0AAE8DCT9"/>
<keyword evidence="1" id="KW-0812">Transmembrane</keyword>
<protein>
    <submittedName>
        <fullName evidence="2">Uncharacterized protein</fullName>
    </submittedName>
</protein>
<comment type="caution">
    <text evidence="2">The sequence shown here is derived from an EMBL/GenBank/DDBJ whole genome shotgun (WGS) entry which is preliminary data.</text>
</comment>
<reference evidence="2 3" key="1">
    <citation type="submission" date="2018-08" db="EMBL/GenBank/DDBJ databases">
        <title>A genome reference for cultivated species of the human gut microbiota.</title>
        <authorList>
            <person name="Zou Y."/>
            <person name="Xue W."/>
            <person name="Luo G."/>
        </authorList>
    </citation>
    <scope>NUCLEOTIDE SEQUENCE [LARGE SCALE GENOMIC DNA]</scope>
    <source>
        <strain evidence="2 3">AF12-25</strain>
    </source>
</reference>
<gene>
    <name evidence="2" type="ORF">DWV70_10295</name>
</gene>